<reference evidence="1" key="1">
    <citation type="submission" date="2021-11" db="EMBL/GenBank/DDBJ databases">
        <title>Fusarium solani-melongenae Genome sequencing and assembly.</title>
        <authorList>
            <person name="Xie S."/>
            <person name="Huang L."/>
            <person name="Zhang X."/>
        </authorList>
    </citation>
    <scope>NUCLEOTIDE SEQUENCE</scope>
    <source>
        <strain evidence="1">CRI 24-3</strain>
    </source>
</reference>
<evidence type="ECO:0000313" key="1">
    <source>
        <dbReference type="EMBL" id="UPL03297.1"/>
    </source>
</evidence>
<evidence type="ECO:0000313" key="2">
    <source>
        <dbReference type="Proteomes" id="UP000830768"/>
    </source>
</evidence>
<organism evidence="1 2">
    <name type="scientific">Fusarium solani subsp. cucurbitae</name>
    <name type="common">Neocosmosporum cucurbitae</name>
    <dbReference type="NCBI Taxonomy" id="2747967"/>
    <lineage>
        <taxon>Eukaryota</taxon>
        <taxon>Fungi</taxon>
        <taxon>Dikarya</taxon>
        <taxon>Ascomycota</taxon>
        <taxon>Pezizomycotina</taxon>
        <taxon>Sordariomycetes</taxon>
        <taxon>Hypocreomycetidae</taxon>
        <taxon>Hypocreales</taxon>
        <taxon>Nectriaceae</taxon>
        <taxon>Fusarium</taxon>
        <taxon>Fusarium solani species complex</taxon>
    </lineage>
</organism>
<sequence length="436" mass="47843">MAFLKTPTFLYLTRATSSHSLSRKPSTFPSTLPEKGIQARRERNRRAQHDFRQRRRAAEEAKRRRMQHLEDTIEEISHVLINFCDEMLGTEEIARQPRLMARLQHTTRQALVLARSVSNPTDTSTPRESEDERDNRRDDGPSREKNPHERPSRQPADASVSEVSCQPTSSVVSVDDDPSPTFDLHGDDLNGSGLNDMAPLIEQTWPRSHLNAWHTNSFPVRLVKATLSRASLSLGGDLYVPAEEIERALGPALRLRTRQQLLAYMQWLLGPGSDDLYQATGTNWNTAASVGRTKSYFPSSLPSPEDGSYDTSDTDSSGHSSTQAANPEFLTAIGVQEQLQSLGAKVLSSDTIELSISRPEFPEAGAGSLGSTVPAFLAACAPDPVPSAAALIVQLNTSLLEANLAYVAKCLGKGPVYPRHEIGRAVEASVILARWG</sequence>
<name>A0ACD3ZR39_FUSSC</name>
<keyword evidence="2" id="KW-1185">Reference proteome</keyword>
<proteinExistence type="predicted"/>
<dbReference type="EMBL" id="CP090041">
    <property type="protein sequence ID" value="UPL03297.1"/>
    <property type="molecule type" value="Genomic_DNA"/>
</dbReference>
<gene>
    <name evidence="1" type="ORF">LCI18_014231</name>
</gene>
<dbReference type="Proteomes" id="UP000830768">
    <property type="component" value="Chromosome 13"/>
</dbReference>
<protein>
    <submittedName>
        <fullName evidence="1">Uncharacterized protein</fullName>
    </submittedName>
</protein>
<accession>A0ACD3ZR39</accession>